<evidence type="ECO:0000313" key="2">
    <source>
        <dbReference type="Proteomes" id="UP000002526"/>
    </source>
</evidence>
<reference evidence="2" key="1">
    <citation type="journal article" date="2002" name="DNA Res.">
        <title>Complete genomic sequence of nitrogen-fixing symbiotic bacterium Bradyrhizobium japonicum USDA110.</title>
        <authorList>
            <person name="Kaneko T."/>
            <person name="Nakamura Y."/>
            <person name="Sato S."/>
            <person name="Minamisawa K."/>
            <person name="Uchiumi T."/>
            <person name="Sasamoto S."/>
            <person name="Watanabe A."/>
            <person name="Idesawa K."/>
            <person name="Iriguchi M."/>
            <person name="Kawashima K."/>
            <person name="Kohara M."/>
            <person name="Matsumoto M."/>
            <person name="Shimpo S."/>
            <person name="Tsuruoka H."/>
            <person name="Wada T."/>
            <person name="Yamada M."/>
            <person name="Tabata S."/>
        </authorList>
    </citation>
    <scope>NUCLEOTIDE SEQUENCE [LARGE SCALE GENOMIC DNA]</scope>
    <source>
        <strain evidence="2">JCM 10833 / BCRC 13528 / IAM 13628 / NBRC 14792 / USDA 110</strain>
    </source>
</reference>
<dbReference type="eggNOG" id="ENOG50332EF">
    <property type="taxonomic scope" value="Bacteria"/>
</dbReference>
<dbReference type="AlphaFoldDB" id="Q89JS9"/>
<sequence>MVLVVLVVAVATIVFGWLAFRGETTTLRSRLTLVVETPEGERSCSSVSQLTVLAPGRLNRTIGFSSLARVGEIGEAVVVDLGSHGILFATLADERALRSGGMGMYNGASVQFAQEAFHGKVGSGILAKDDYTAYLEEMKRRKPRGEVSFGNLPVLVRFSDLSDPSSVVQVAPSDLAASFGPGVKLKRAFLEITEDPPTTGIEAWLPWLARTKSSPRLIPQPPGPRLLSDASTVDLLSYDDFRRKFP</sequence>
<dbReference type="EMBL" id="BA000040">
    <property type="protein sequence ID" value="BAC50458.1"/>
    <property type="molecule type" value="Genomic_DNA"/>
</dbReference>
<dbReference type="Proteomes" id="UP000002526">
    <property type="component" value="Chromosome"/>
</dbReference>
<proteinExistence type="predicted"/>
<keyword evidence="2" id="KW-1185">Reference proteome</keyword>
<name>Q89JS9_BRADU</name>
<dbReference type="InParanoid" id="Q89JS9"/>
<dbReference type="OrthoDB" id="7428686at2"/>
<gene>
    <name evidence="1" type="ordered locus">bll5193</name>
</gene>
<dbReference type="EnsemblBacteria" id="BAC50458">
    <property type="protein sequence ID" value="BAC50458"/>
    <property type="gene ID" value="BAC50458"/>
</dbReference>
<dbReference type="HOGENOM" id="CLU_1239185_0_0_5"/>
<protein>
    <submittedName>
        <fullName evidence="1">Bll5193 protein</fullName>
    </submittedName>
</protein>
<evidence type="ECO:0000313" key="1">
    <source>
        <dbReference type="EMBL" id="BAC50458.1"/>
    </source>
</evidence>
<organism evidence="1 2">
    <name type="scientific">Bradyrhizobium diazoefficiens (strain JCM 10833 / BCRC 13528 / IAM 13628 / NBRC 14792 / USDA 110)</name>
    <dbReference type="NCBI Taxonomy" id="224911"/>
    <lineage>
        <taxon>Bacteria</taxon>
        <taxon>Pseudomonadati</taxon>
        <taxon>Pseudomonadota</taxon>
        <taxon>Alphaproteobacteria</taxon>
        <taxon>Hyphomicrobiales</taxon>
        <taxon>Nitrobacteraceae</taxon>
        <taxon>Bradyrhizobium</taxon>
    </lineage>
</organism>
<dbReference type="KEGG" id="bja:bll5193"/>
<accession>Q89JS9</accession>